<dbReference type="PANTHER" id="PTHR47942">
    <property type="entry name" value="TETRATRICOPEPTIDE REPEAT (TPR)-LIKE SUPERFAMILY PROTEIN-RELATED"/>
    <property type="match status" value="1"/>
</dbReference>
<evidence type="ECO:0000313" key="3">
    <source>
        <dbReference type="Proteomes" id="UP000076632"/>
    </source>
</evidence>
<dbReference type="RefSeq" id="XP_018185636.1">
    <property type="nucleotide sequence ID" value="XM_018334484.1"/>
</dbReference>
<dbReference type="GeneID" id="28899621"/>
<keyword evidence="3" id="KW-1185">Reference proteome</keyword>
<dbReference type="AlphaFoldDB" id="A0A165A7Z1"/>
<gene>
    <name evidence="2" type="ORF">L228DRAFT_263380</name>
</gene>
<sequence length="791" mass="91217">MRSQLTRQVFRRLLTNRAISHYNCPCRMLHSGRRPSNYAVLASPPPSSRRTIWWFSRNKYDDVKTDPDTDPGMVTMFELSNAKKRQHRPPPTPDLVKAFKDFFRNKQRTREPLPNMQATNACRLFKHLRDTNMEEEGFGLSLEDLVLARDALTLMPSKNEDTSAHNELARLLFEEIKRRKQSDPSVSPKIGLKDAVAYVKVLCHTGDSFDARAFVNDYVLDQQGQETWRLWSYVLRGFAREDNEKELLQTLDQMLALGVPFNAQIHQTTTKYYALKDNIEQTKKWYERKIAADELPTYHTNSIILKFCLRNNEIEWGRNLFFSILEGNPSKRTWDIIFQWAAAMGKGVDEVERMMEVMLKRNVEDPSIRPDVETINGLVEFASSRNDPYNAERYFALGDRWGIAPNAKSYILQTDYRIAAGDLSGARAAYRKLQGEEIAQGEDLPTINQLIRALCATKTVDFNAIVDLVEDLNDRKARLEPETASALCKLHLDRDEVNDVVDLLQTHSFFYSEAERMSIANMLIDFCLDRRNSITRIWEAYSVARIILNELPIEPRTRIMQEFFDRRRSDMACHVFGHMRQHVRADRRPTLDTYVECFRGIARAKDAESLTMVHNMLKMDMEIEPNTRMLNALMLAYTACDMPHQSLEYWEDIANSREGPTYSSIRLAFLACAESPLGEKRAQSIWQFLKKLDVAIPPEIYSAYLAALAKQGLFDEVVTMIDDMETETGSKPDALTLGSFYNAIPGDANRAKVQAWGLENYPEAWQDLVNLGKKRGRYDIRLFKIDQDVVP</sequence>
<keyword evidence="1" id="KW-0677">Repeat</keyword>
<protein>
    <recommendedName>
        <fullName evidence="4">Complex I intermediate-associated protein 84, mitochondrial</fullName>
    </recommendedName>
</protein>
<dbReference type="EMBL" id="KV407464">
    <property type="protein sequence ID" value="KZF20081.1"/>
    <property type="molecule type" value="Genomic_DNA"/>
</dbReference>
<accession>A0A165A7Z1</accession>
<dbReference type="Gene3D" id="1.25.40.10">
    <property type="entry name" value="Tetratricopeptide repeat domain"/>
    <property type="match status" value="2"/>
</dbReference>
<dbReference type="PANTHER" id="PTHR47942:SF63">
    <property type="entry name" value="PENTATRICOPEPTIDE REPEAT-CONTAINING PROTEIN"/>
    <property type="match status" value="1"/>
</dbReference>
<dbReference type="InterPro" id="IPR011990">
    <property type="entry name" value="TPR-like_helical_dom_sf"/>
</dbReference>
<dbReference type="Proteomes" id="UP000076632">
    <property type="component" value="Unassembled WGS sequence"/>
</dbReference>
<dbReference type="OMA" id="CLVFGHM"/>
<evidence type="ECO:0008006" key="4">
    <source>
        <dbReference type="Google" id="ProtNLM"/>
    </source>
</evidence>
<dbReference type="NCBIfam" id="TIGR00756">
    <property type="entry name" value="PPR"/>
    <property type="match status" value="1"/>
</dbReference>
<dbReference type="STRING" id="1328760.A0A165A7Z1"/>
<dbReference type="InParanoid" id="A0A165A7Z1"/>
<evidence type="ECO:0000256" key="1">
    <source>
        <dbReference type="ARBA" id="ARBA00022737"/>
    </source>
</evidence>
<organism evidence="2 3">
    <name type="scientific">Xylona heveae (strain CBS 132557 / TC161)</name>
    <dbReference type="NCBI Taxonomy" id="1328760"/>
    <lineage>
        <taxon>Eukaryota</taxon>
        <taxon>Fungi</taxon>
        <taxon>Dikarya</taxon>
        <taxon>Ascomycota</taxon>
        <taxon>Pezizomycotina</taxon>
        <taxon>Xylonomycetes</taxon>
        <taxon>Xylonales</taxon>
        <taxon>Xylonaceae</taxon>
        <taxon>Xylona</taxon>
    </lineage>
</organism>
<dbReference type="InterPro" id="IPR051222">
    <property type="entry name" value="PPR/CCM1_RNA-binding"/>
</dbReference>
<dbReference type="OrthoDB" id="185373at2759"/>
<evidence type="ECO:0000313" key="2">
    <source>
        <dbReference type="EMBL" id="KZF20081.1"/>
    </source>
</evidence>
<proteinExistence type="predicted"/>
<name>A0A165A7Z1_XYLHT</name>
<dbReference type="InterPro" id="IPR002885">
    <property type="entry name" value="PPR_rpt"/>
</dbReference>
<reference evidence="2 3" key="1">
    <citation type="journal article" date="2016" name="Fungal Biol.">
        <title>The genome of Xylona heveae provides a window into fungal endophytism.</title>
        <authorList>
            <person name="Gazis R."/>
            <person name="Kuo A."/>
            <person name="Riley R."/>
            <person name="LaButti K."/>
            <person name="Lipzen A."/>
            <person name="Lin J."/>
            <person name="Amirebrahimi M."/>
            <person name="Hesse C.N."/>
            <person name="Spatafora J.W."/>
            <person name="Henrissat B."/>
            <person name="Hainaut M."/>
            <person name="Grigoriev I.V."/>
            <person name="Hibbett D.S."/>
        </authorList>
    </citation>
    <scope>NUCLEOTIDE SEQUENCE [LARGE SCALE GENOMIC DNA]</scope>
    <source>
        <strain evidence="2 3">TC161</strain>
    </source>
</reference>